<dbReference type="AlphaFoldDB" id="K1RZA1"/>
<sequence length="114" mass="12973">MLGVSVMAINVPKEYEVPLYLFHQGKNAEAYKLFGSHFAEKDGVSGVVFRVWAPKAADVSVVGDFNHWNREESYMKKISDGGIWELFIPGLKKFDNYKYSIKTERGQIKLKADP</sequence>
<dbReference type="InterPro" id="IPR013783">
    <property type="entry name" value="Ig-like_fold"/>
</dbReference>
<dbReference type="Gene3D" id="2.60.40.10">
    <property type="entry name" value="Immunoglobulins"/>
    <property type="match status" value="1"/>
</dbReference>
<dbReference type="CDD" id="cd02855">
    <property type="entry name" value="E_set_GBE_prok_N"/>
    <property type="match status" value="1"/>
</dbReference>
<accession>K1RZA1</accession>
<dbReference type="SUPFAM" id="SSF81296">
    <property type="entry name" value="E set domains"/>
    <property type="match status" value="1"/>
</dbReference>
<dbReference type="InterPro" id="IPR004193">
    <property type="entry name" value="Glyco_hydro_13_N"/>
</dbReference>
<organism evidence="2">
    <name type="scientific">human gut metagenome</name>
    <dbReference type="NCBI Taxonomy" id="408170"/>
    <lineage>
        <taxon>unclassified sequences</taxon>
        <taxon>metagenomes</taxon>
        <taxon>organismal metagenomes</taxon>
    </lineage>
</organism>
<evidence type="ECO:0000259" key="1">
    <source>
        <dbReference type="Pfam" id="PF02922"/>
    </source>
</evidence>
<dbReference type="Pfam" id="PF02922">
    <property type="entry name" value="CBM_48"/>
    <property type="match status" value="1"/>
</dbReference>
<dbReference type="GO" id="GO:0005978">
    <property type="term" value="P:glycogen biosynthetic process"/>
    <property type="evidence" value="ECO:0007669"/>
    <property type="project" value="TreeGrafter"/>
</dbReference>
<name>K1RZA1_9ZZZZ</name>
<dbReference type="InterPro" id="IPR044143">
    <property type="entry name" value="GlgB_N_E_set_prok"/>
</dbReference>
<comment type="caution">
    <text evidence="2">The sequence shown here is derived from an EMBL/GenBank/DDBJ whole genome shotgun (WGS) entry which is preliminary data.</text>
</comment>
<dbReference type="GO" id="GO:0005829">
    <property type="term" value="C:cytosol"/>
    <property type="evidence" value="ECO:0007669"/>
    <property type="project" value="TreeGrafter"/>
</dbReference>
<protein>
    <submittedName>
        <fullName evidence="2">1,4-alpha-glucan branching enzyme</fullName>
    </submittedName>
</protein>
<dbReference type="PANTHER" id="PTHR43651">
    <property type="entry name" value="1,4-ALPHA-GLUCAN-BRANCHING ENZYME"/>
    <property type="match status" value="1"/>
</dbReference>
<reference evidence="2" key="1">
    <citation type="journal article" date="2013" name="Environ. Microbiol.">
        <title>Microbiota from the distal guts of lean and obese adolescents exhibit partial functional redundancy besides clear differences in community structure.</title>
        <authorList>
            <person name="Ferrer M."/>
            <person name="Ruiz A."/>
            <person name="Lanza F."/>
            <person name="Haange S.B."/>
            <person name="Oberbach A."/>
            <person name="Till H."/>
            <person name="Bargiela R."/>
            <person name="Campoy C."/>
            <person name="Segura M.T."/>
            <person name="Richter M."/>
            <person name="von Bergen M."/>
            <person name="Seifert J."/>
            <person name="Suarez A."/>
        </authorList>
    </citation>
    <scope>NUCLEOTIDE SEQUENCE</scope>
</reference>
<proteinExistence type="predicted"/>
<feature type="domain" description="Glycoside hydrolase family 13 N-terminal" evidence="1">
    <location>
        <begin position="34"/>
        <end position="114"/>
    </location>
</feature>
<dbReference type="EMBL" id="AJWZ01009652">
    <property type="protein sequence ID" value="EKC50683.1"/>
    <property type="molecule type" value="Genomic_DNA"/>
</dbReference>
<dbReference type="PANTHER" id="PTHR43651:SF3">
    <property type="entry name" value="1,4-ALPHA-GLUCAN-BRANCHING ENZYME"/>
    <property type="match status" value="1"/>
</dbReference>
<evidence type="ECO:0000313" key="2">
    <source>
        <dbReference type="EMBL" id="EKC50683.1"/>
    </source>
</evidence>
<dbReference type="GO" id="GO:0004553">
    <property type="term" value="F:hydrolase activity, hydrolyzing O-glycosyl compounds"/>
    <property type="evidence" value="ECO:0007669"/>
    <property type="project" value="InterPro"/>
</dbReference>
<gene>
    <name evidence="2" type="ORF">OBE_14012</name>
</gene>
<dbReference type="GO" id="GO:0003844">
    <property type="term" value="F:1,4-alpha-glucan branching enzyme activity"/>
    <property type="evidence" value="ECO:0007669"/>
    <property type="project" value="TreeGrafter"/>
</dbReference>
<dbReference type="InterPro" id="IPR014756">
    <property type="entry name" value="Ig_E-set"/>
</dbReference>